<accession>A0ABR0Z2L3</accession>
<feature type="compositionally biased region" description="Basic and acidic residues" evidence="2">
    <location>
        <begin position="276"/>
        <end position="295"/>
    </location>
</feature>
<feature type="region of interest" description="Disordered" evidence="2">
    <location>
        <begin position="255"/>
        <end position="295"/>
    </location>
</feature>
<feature type="compositionally biased region" description="Low complexity" evidence="2">
    <location>
        <begin position="804"/>
        <end position="817"/>
    </location>
</feature>
<keyword evidence="1" id="KW-0175">Coiled coil</keyword>
<feature type="region of interest" description="Disordered" evidence="2">
    <location>
        <begin position="333"/>
        <end position="352"/>
    </location>
</feature>
<sequence length="1115" mass="121995">MTTKEEPAAVFVVCFAYSGSLLTESFPAFEPPSRGSDQAEVAASTAVQKATDVLHNLGRLKNEMQGLLQEGQQWIPSVQHHSKLHDTFTMERSVQARQNMSHKAIDPTPLQQPLLAGAAPLMDIADLPQLPQPSFLQKSKAPKSMFEDAERILREVKNNKKVLEENLEAIMRAKDGAALHSQIEALSTNRDATEETRIKKTVDAWIGTLSKDIQNEIARKDVLSQMKVKEKEAGTVSSHKGRGAKDMKLHRDVKNKTQSKLVTQSSVKPFQNLAGEHSERSGAKSRQETLQRKEKAAKVPLVMQKSVMEDEDYLSRVYGKALYQGHRSSLKKGPYLRLNSASPKSKPQRPKVVESVKGIKMKSARTQTSPFPLKLALTRLIKQRPISIPLLPENQYMFSPSGKEPLSAMIDGPVEGHLIPMAIPLGKCCILMCVELRTPEQAQTEVEDIAGFPGTDFIAVTDITQESEKDELPESVIELNGCAGSIFAPYHRPAFPPTVPPPLPTVDVTEERIREQETLENRLVQWVEQELLARAIDEMYPLHLQPRQDILLLITGIQYVLSFLFSCVSCAVEAAGGGGLQLFVDAGLPVDSDLIRQYVNDALAEIVANMLGEREEQSQAQVPPLPLSRPSSLELVIPTPVPTPQHTPRQSPSLPVSTPDISELESAAESVEPEPKPEPQPLADPDQEVVKSPVETPATTPIPSPPRVATPSPPISERIQTPSPQPAKLPSNPWGDAELPLEEEDPRSEREDLESQKAVVMSVAKEESAEGLIMQSPPVTPRIPTPAPQAQSPTVPVQTPPLATLSPEESSSSISVTETETADRIISKGELLFSYGQMIAARALAEGGVTLPNLNASQSSSLHDAQEMDYDPPSEGQVIRRPHVHHHRDPVLSLLAKMNQGPIAPQEVRYHPQLNSDEDSSSMGEMSEGQRPRLTAAGETILTGHSLFLDQSSLNGLMSNQGEGRPSSPGQFSKEPGRAAGGVEETHGPMSLRELEDIPRPLPRTRRVTQIQNGEQAFEIPRNERRASPIQVRPYENVTEDARETGTFYDLDGTSVEPGDYVTSFSPGMEAGSSSRTNHAPLKMSVMLPSMQEEDQSGSISMLEGDTDTSGADIF</sequence>
<feature type="compositionally biased region" description="Polar residues" evidence="2">
    <location>
        <begin position="646"/>
        <end position="660"/>
    </location>
</feature>
<dbReference type="EMBL" id="JAHFZB010000018">
    <property type="protein sequence ID" value="KAK6479063.1"/>
    <property type="molecule type" value="Genomic_DNA"/>
</dbReference>
<protein>
    <submittedName>
        <fullName evidence="3">Protein TALPID3-like</fullName>
    </submittedName>
</protein>
<reference evidence="3 4" key="1">
    <citation type="submission" date="2021-05" db="EMBL/GenBank/DDBJ databases">
        <authorList>
            <person name="Zahm M."/>
            <person name="Klopp C."/>
            <person name="Cabau C."/>
            <person name="Kuhl H."/>
            <person name="Suciu R."/>
            <person name="Ciorpac M."/>
            <person name="Holostenco D."/>
            <person name="Gessner J."/>
            <person name="Wuertz S."/>
            <person name="Hohne C."/>
            <person name="Stock M."/>
            <person name="Gislard M."/>
            <person name="Lluch J."/>
            <person name="Milhes M."/>
            <person name="Lampietro C."/>
            <person name="Lopez Roques C."/>
            <person name="Donnadieu C."/>
            <person name="Du K."/>
            <person name="Schartl M."/>
            <person name="Guiguen Y."/>
        </authorList>
    </citation>
    <scope>NUCLEOTIDE SEQUENCE [LARGE SCALE GENOMIC DNA]</scope>
    <source>
        <strain evidence="3">Hh-F2</strain>
        <tissue evidence="3">Blood</tissue>
    </source>
</reference>
<dbReference type="PANTHER" id="PTHR15721">
    <property type="entry name" value="KIAA0586 PROTEIN"/>
    <property type="match status" value="1"/>
</dbReference>
<dbReference type="Proteomes" id="UP001369086">
    <property type="component" value="Unassembled WGS sequence"/>
</dbReference>
<keyword evidence="4" id="KW-1185">Reference proteome</keyword>
<gene>
    <name evidence="3" type="ORF">HHUSO_G19712</name>
</gene>
<evidence type="ECO:0000313" key="4">
    <source>
        <dbReference type="Proteomes" id="UP001369086"/>
    </source>
</evidence>
<dbReference type="InterPro" id="IPR029246">
    <property type="entry name" value="TALPID3"/>
</dbReference>
<feature type="region of interest" description="Disordered" evidence="2">
    <location>
        <begin position="1092"/>
        <end position="1115"/>
    </location>
</feature>
<proteinExistence type="predicted"/>
<feature type="region of interest" description="Disordered" evidence="2">
    <location>
        <begin position="615"/>
        <end position="817"/>
    </location>
</feature>
<name>A0ABR0Z2L3_HUSHU</name>
<organism evidence="3 4">
    <name type="scientific">Huso huso</name>
    <name type="common">Beluga</name>
    <name type="synonym">Acipenser huso</name>
    <dbReference type="NCBI Taxonomy" id="61971"/>
    <lineage>
        <taxon>Eukaryota</taxon>
        <taxon>Metazoa</taxon>
        <taxon>Chordata</taxon>
        <taxon>Craniata</taxon>
        <taxon>Vertebrata</taxon>
        <taxon>Euteleostomi</taxon>
        <taxon>Actinopterygii</taxon>
        <taxon>Chondrostei</taxon>
        <taxon>Acipenseriformes</taxon>
        <taxon>Acipenseridae</taxon>
        <taxon>Huso</taxon>
    </lineage>
</organism>
<feature type="region of interest" description="Disordered" evidence="2">
    <location>
        <begin position="955"/>
        <end position="986"/>
    </location>
</feature>
<comment type="caution">
    <text evidence="3">The sequence shown here is derived from an EMBL/GenBank/DDBJ whole genome shotgun (WGS) entry which is preliminary data.</text>
</comment>
<feature type="compositionally biased region" description="Polar residues" evidence="2">
    <location>
        <begin position="256"/>
        <end position="269"/>
    </location>
</feature>
<feature type="compositionally biased region" description="Pro residues" evidence="2">
    <location>
        <begin position="778"/>
        <end position="787"/>
    </location>
</feature>
<dbReference type="PANTHER" id="PTHR15721:SF2">
    <property type="entry name" value="PROTEIN TALPID3"/>
    <property type="match status" value="1"/>
</dbReference>
<evidence type="ECO:0000313" key="3">
    <source>
        <dbReference type="EMBL" id="KAK6479063.1"/>
    </source>
</evidence>
<feature type="compositionally biased region" description="Pro residues" evidence="2">
    <location>
        <begin position="700"/>
        <end position="714"/>
    </location>
</feature>
<evidence type="ECO:0000256" key="2">
    <source>
        <dbReference type="SAM" id="MobiDB-lite"/>
    </source>
</evidence>
<dbReference type="Pfam" id="PF15324">
    <property type="entry name" value="TALPID3"/>
    <property type="match status" value="2"/>
</dbReference>
<evidence type="ECO:0000256" key="1">
    <source>
        <dbReference type="SAM" id="Coils"/>
    </source>
</evidence>
<feature type="coiled-coil region" evidence="1">
    <location>
        <begin position="146"/>
        <end position="173"/>
    </location>
</feature>